<dbReference type="AlphaFoldDB" id="A0A1R3HDC7"/>
<evidence type="ECO:0000313" key="5">
    <source>
        <dbReference type="Proteomes" id="UP000187203"/>
    </source>
</evidence>
<sequence length="254" mass="28123">MEAAGGKNVYGSYAIGIPLYPATSTAANASINAEQPSAPPLTQPTTRQRHLSATAIAAYMLMFLASALCVASVVLLVLLFVFTQSPKFGLTSVSVSKFNISSGSEITAEWEVGFLVRNPNPVWRHWFDHPVVSVYYRDQLVSELESFPQVKIPRKTTQSYMGKTVALGKRIEDREVAEAMARDWSEKGVVAFTIRLLETNYDYTNMKVTCGDVEVGFSRSKPQEGTMLLQQSNDSEAFTRCSTYVLYQNSISLF</sequence>
<evidence type="ECO:0000256" key="1">
    <source>
        <dbReference type="ARBA" id="ARBA00004370"/>
    </source>
</evidence>
<dbReference type="EMBL" id="AWUE01020398">
    <property type="protein sequence ID" value="OMO68306.1"/>
    <property type="molecule type" value="Genomic_DNA"/>
</dbReference>
<dbReference type="GO" id="GO:0098542">
    <property type="term" value="P:defense response to other organism"/>
    <property type="evidence" value="ECO:0007669"/>
    <property type="project" value="InterPro"/>
</dbReference>
<organism evidence="4 5">
    <name type="scientific">Corchorus olitorius</name>
    <dbReference type="NCBI Taxonomy" id="93759"/>
    <lineage>
        <taxon>Eukaryota</taxon>
        <taxon>Viridiplantae</taxon>
        <taxon>Streptophyta</taxon>
        <taxon>Embryophyta</taxon>
        <taxon>Tracheophyta</taxon>
        <taxon>Spermatophyta</taxon>
        <taxon>Magnoliopsida</taxon>
        <taxon>eudicotyledons</taxon>
        <taxon>Gunneridae</taxon>
        <taxon>Pentapetalae</taxon>
        <taxon>rosids</taxon>
        <taxon>malvids</taxon>
        <taxon>Malvales</taxon>
        <taxon>Malvaceae</taxon>
        <taxon>Grewioideae</taxon>
        <taxon>Apeibeae</taxon>
        <taxon>Corchorus</taxon>
    </lineage>
</organism>
<keyword evidence="3" id="KW-0812">Transmembrane</keyword>
<dbReference type="PANTHER" id="PTHR31234:SF2">
    <property type="entry name" value="OS05G0199100 PROTEIN"/>
    <property type="match status" value="1"/>
</dbReference>
<keyword evidence="2 3" id="KW-0472">Membrane</keyword>
<accession>A0A1R3HDC7</accession>
<evidence type="ECO:0000313" key="4">
    <source>
        <dbReference type="EMBL" id="OMO68306.1"/>
    </source>
</evidence>
<feature type="transmembrane region" description="Helical" evidence="3">
    <location>
        <begin position="56"/>
        <end position="82"/>
    </location>
</feature>
<evidence type="ECO:0000256" key="2">
    <source>
        <dbReference type="ARBA" id="ARBA00023136"/>
    </source>
</evidence>
<dbReference type="InterPro" id="IPR044839">
    <property type="entry name" value="NDR1-like"/>
</dbReference>
<proteinExistence type="predicted"/>
<protein>
    <recommendedName>
        <fullName evidence="6">Late embryogenesis abundant protein, LEA-14</fullName>
    </recommendedName>
</protein>
<comment type="caution">
    <text evidence="4">The sequence shown here is derived from an EMBL/GenBank/DDBJ whole genome shotgun (WGS) entry which is preliminary data.</text>
</comment>
<dbReference type="PANTHER" id="PTHR31234">
    <property type="entry name" value="LATE EMBRYOGENESIS ABUNDANT (LEA) HYDROXYPROLINE-RICH GLYCOPROTEIN FAMILY"/>
    <property type="match status" value="1"/>
</dbReference>
<dbReference type="OrthoDB" id="10422750at2759"/>
<evidence type="ECO:0000256" key="3">
    <source>
        <dbReference type="SAM" id="Phobius"/>
    </source>
</evidence>
<name>A0A1R3HDC7_9ROSI</name>
<dbReference type="GO" id="GO:0005886">
    <property type="term" value="C:plasma membrane"/>
    <property type="evidence" value="ECO:0007669"/>
    <property type="project" value="TreeGrafter"/>
</dbReference>
<keyword evidence="3" id="KW-1133">Transmembrane helix</keyword>
<evidence type="ECO:0008006" key="6">
    <source>
        <dbReference type="Google" id="ProtNLM"/>
    </source>
</evidence>
<comment type="subcellular location">
    <subcellularLocation>
        <location evidence="1">Membrane</location>
    </subcellularLocation>
</comment>
<reference evidence="5" key="1">
    <citation type="submission" date="2013-09" db="EMBL/GenBank/DDBJ databases">
        <title>Corchorus olitorius genome sequencing.</title>
        <authorList>
            <person name="Alam M."/>
            <person name="Haque M.S."/>
            <person name="Islam M.S."/>
            <person name="Emdad E.M."/>
            <person name="Islam M.M."/>
            <person name="Ahmed B."/>
            <person name="Halim A."/>
            <person name="Hossen Q.M.M."/>
            <person name="Hossain M.Z."/>
            <person name="Ahmed R."/>
            <person name="Khan M.M."/>
            <person name="Islam R."/>
            <person name="Rashid M.M."/>
            <person name="Khan S.A."/>
            <person name="Rahman M.S."/>
            <person name="Alam M."/>
            <person name="Yahiya A.S."/>
            <person name="Khan M.S."/>
            <person name="Azam M.S."/>
            <person name="Haque T."/>
            <person name="Lashkar M.Z.H."/>
            <person name="Akhand A.I."/>
            <person name="Morshed G."/>
            <person name="Roy S."/>
            <person name="Uddin K.S."/>
            <person name="Rabeya T."/>
            <person name="Hossain A.S."/>
            <person name="Chowdhury A."/>
            <person name="Snigdha A.R."/>
            <person name="Mortoza M.S."/>
            <person name="Matin S.A."/>
            <person name="Hoque S.M.E."/>
            <person name="Islam M.K."/>
            <person name="Roy D.K."/>
            <person name="Haider R."/>
            <person name="Moosa M.M."/>
            <person name="Elias S.M."/>
            <person name="Hasan A.M."/>
            <person name="Jahan S."/>
            <person name="Shafiuddin M."/>
            <person name="Mahmood N."/>
            <person name="Shommy N.S."/>
        </authorList>
    </citation>
    <scope>NUCLEOTIDE SEQUENCE [LARGE SCALE GENOMIC DNA]</scope>
    <source>
        <strain evidence="5">cv. O-4</strain>
    </source>
</reference>
<gene>
    <name evidence="4" type="ORF">COLO4_29763</name>
</gene>
<keyword evidence="5" id="KW-1185">Reference proteome</keyword>
<dbReference type="Proteomes" id="UP000187203">
    <property type="component" value="Unassembled WGS sequence"/>
</dbReference>
<dbReference type="STRING" id="93759.A0A1R3HDC7"/>